<keyword evidence="1" id="KW-1133">Transmembrane helix</keyword>
<keyword evidence="1" id="KW-0472">Membrane</keyword>
<sequence length="213" mass="21970">MHRYDINRQRLALGLAFLAGQTDAIGFIVAGGYFTSFMSGNTTRLGVDLVEAASTALVPLGIIGSFMVGVVAGATTANRWANWRKRILLAVVTLLLGLGAIAALGGANAVFLAAAAAAMGFANNTFIRNGEVTVGVTYMTGALVRFGQGLAARLSGRPASSMRGYGSLWLALAAGAASGAWLYTIDRALAPFAIFGVAGLLCVFAFRIEGKDS</sequence>
<dbReference type="PANTHER" id="PTHR37314:SF4">
    <property type="entry name" value="UPF0700 TRANSMEMBRANE PROTEIN YOAK"/>
    <property type="match status" value="1"/>
</dbReference>
<keyword evidence="1" id="KW-0812">Transmembrane</keyword>
<evidence type="ECO:0000256" key="1">
    <source>
        <dbReference type="SAM" id="Phobius"/>
    </source>
</evidence>
<gene>
    <name evidence="2" type="ORF">SAMN06297468_1283</name>
</gene>
<feature type="transmembrane region" description="Helical" evidence="1">
    <location>
        <begin position="54"/>
        <end position="75"/>
    </location>
</feature>
<accession>A0A1Y6F2A0</accession>
<organism evidence="2 3">
    <name type="scientific">Altererythrobacter xiamenensis</name>
    <dbReference type="NCBI Taxonomy" id="1316679"/>
    <lineage>
        <taxon>Bacteria</taxon>
        <taxon>Pseudomonadati</taxon>
        <taxon>Pseudomonadota</taxon>
        <taxon>Alphaproteobacteria</taxon>
        <taxon>Sphingomonadales</taxon>
        <taxon>Erythrobacteraceae</taxon>
        <taxon>Altererythrobacter</taxon>
    </lineage>
</organism>
<feature type="transmembrane region" description="Helical" evidence="1">
    <location>
        <begin position="164"/>
        <end position="183"/>
    </location>
</feature>
<feature type="transmembrane region" description="Helical" evidence="1">
    <location>
        <begin position="189"/>
        <end position="208"/>
    </location>
</feature>
<feature type="transmembrane region" description="Helical" evidence="1">
    <location>
        <begin position="87"/>
        <end position="120"/>
    </location>
</feature>
<dbReference type="EMBL" id="FXWG01000002">
    <property type="protein sequence ID" value="SMQ69028.1"/>
    <property type="molecule type" value="Genomic_DNA"/>
</dbReference>
<dbReference type="RefSeq" id="WP_086437221.1">
    <property type="nucleotide sequence ID" value="NZ_FXWG01000002.1"/>
</dbReference>
<dbReference type="PANTHER" id="PTHR37314">
    <property type="entry name" value="SLR0142 PROTEIN"/>
    <property type="match status" value="1"/>
</dbReference>
<dbReference type="Pfam" id="PF06912">
    <property type="entry name" value="DUF1275"/>
    <property type="match status" value="1"/>
</dbReference>
<feature type="transmembrane region" description="Helical" evidence="1">
    <location>
        <begin position="132"/>
        <end position="152"/>
    </location>
</feature>
<reference evidence="3" key="1">
    <citation type="submission" date="2017-04" db="EMBL/GenBank/DDBJ databases">
        <authorList>
            <person name="Varghese N."/>
            <person name="Submissions S."/>
        </authorList>
    </citation>
    <scope>NUCLEOTIDE SEQUENCE [LARGE SCALE GENOMIC DNA]</scope>
</reference>
<dbReference type="InterPro" id="IPR010699">
    <property type="entry name" value="DUF1275"/>
</dbReference>
<feature type="transmembrane region" description="Helical" evidence="1">
    <location>
        <begin position="12"/>
        <end position="34"/>
    </location>
</feature>
<name>A0A1Y6F2A0_9SPHN</name>
<protein>
    <submittedName>
        <fullName evidence="2">Uncharacterized membrane protein YoaK, UPF0700 family</fullName>
    </submittedName>
</protein>
<dbReference type="AlphaFoldDB" id="A0A1Y6F2A0"/>
<dbReference type="Proteomes" id="UP000194420">
    <property type="component" value="Unassembled WGS sequence"/>
</dbReference>
<dbReference type="OrthoDB" id="885342at2"/>
<evidence type="ECO:0000313" key="2">
    <source>
        <dbReference type="EMBL" id="SMQ69028.1"/>
    </source>
</evidence>
<evidence type="ECO:0000313" key="3">
    <source>
        <dbReference type="Proteomes" id="UP000194420"/>
    </source>
</evidence>
<proteinExistence type="predicted"/>
<keyword evidence="3" id="KW-1185">Reference proteome</keyword>